<dbReference type="Proteomes" id="UP000295711">
    <property type="component" value="Unassembled WGS sequence"/>
</dbReference>
<keyword evidence="2" id="KW-0560">Oxidoreductase</keyword>
<evidence type="ECO:0000313" key="4">
    <source>
        <dbReference type="EMBL" id="TCO85081.1"/>
    </source>
</evidence>
<dbReference type="InterPro" id="IPR029479">
    <property type="entry name" value="Nitroreductase"/>
</dbReference>
<dbReference type="PANTHER" id="PTHR43673">
    <property type="entry name" value="NAD(P)H NITROREDUCTASE YDGI-RELATED"/>
    <property type="match status" value="1"/>
</dbReference>
<reference evidence="4 5" key="1">
    <citation type="submission" date="2019-03" db="EMBL/GenBank/DDBJ databases">
        <title>Genomic Encyclopedia of Type Strains, Phase IV (KMG-IV): sequencing the most valuable type-strain genomes for metagenomic binning, comparative biology and taxonomic classification.</title>
        <authorList>
            <person name="Goeker M."/>
        </authorList>
    </citation>
    <scope>NUCLEOTIDE SEQUENCE [LARGE SCALE GENOMIC DNA]</scope>
    <source>
        <strain evidence="4 5">DSM 28559</strain>
    </source>
</reference>
<dbReference type="GO" id="GO:0016491">
    <property type="term" value="F:oxidoreductase activity"/>
    <property type="evidence" value="ECO:0007669"/>
    <property type="project" value="UniProtKB-KW"/>
</dbReference>
<protein>
    <submittedName>
        <fullName evidence="4">Nitroreductase</fullName>
    </submittedName>
</protein>
<dbReference type="SUPFAM" id="SSF55469">
    <property type="entry name" value="FMN-dependent nitroreductase-like"/>
    <property type="match status" value="1"/>
</dbReference>
<dbReference type="AlphaFoldDB" id="A0A4R2LD11"/>
<gene>
    <name evidence="4" type="ORF">EV212_104136</name>
</gene>
<comment type="caution">
    <text evidence="4">The sequence shown here is derived from an EMBL/GenBank/DDBJ whole genome shotgun (WGS) entry which is preliminary data.</text>
</comment>
<evidence type="ECO:0000256" key="1">
    <source>
        <dbReference type="ARBA" id="ARBA00007118"/>
    </source>
</evidence>
<feature type="domain" description="Nitroreductase" evidence="3">
    <location>
        <begin position="6"/>
        <end position="171"/>
    </location>
</feature>
<evidence type="ECO:0000313" key="5">
    <source>
        <dbReference type="Proteomes" id="UP000295711"/>
    </source>
</evidence>
<dbReference type="InterPro" id="IPR000415">
    <property type="entry name" value="Nitroreductase-like"/>
</dbReference>
<name>A0A4R2LD11_9FIRM</name>
<evidence type="ECO:0000256" key="2">
    <source>
        <dbReference type="ARBA" id="ARBA00023002"/>
    </source>
</evidence>
<dbReference type="RefSeq" id="WP_132090400.1">
    <property type="nucleotide sequence ID" value="NZ_JANKAQ010000004.1"/>
</dbReference>
<dbReference type="EMBL" id="SLXA01000004">
    <property type="protein sequence ID" value="TCO85081.1"/>
    <property type="molecule type" value="Genomic_DNA"/>
</dbReference>
<organism evidence="4 5">
    <name type="scientific">Frisingicoccus caecimuris</name>
    <dbReference type="NCBI Taxonomy" id="1796636"/>
    <lineage>
        <taxon>Bacteria</taxon>
        <taxon>Bacillati</taxon>
        <taxon>Bacillota</taxon>
        <taxon>Clostridia</taxon>
        <taxon>Lachnospirales</taxon>
        <taxon>Lachnospiraceae</taxon>
        <taxon>Frisingicoccus</taxon>
    </lineage>
</organism>
<dbReference type="PANTHER" id="PTHR43673:SF10">
    <property type="entry name" value="NADH DEHYDROGENASE_NAD(P)H NITROREDUCTASE XCC3605-RELATED"/>
    <property type="match status" value="1"/>
</dbReference>
<keyword evidence="5" id="KW-1185">Reference proteome</keyword>
<dbReference type="Gene3D" id="3.40.109.10">
    <property type="entry name" value="NADH Oxidase"/>
    <property type="match status" value="1"/>
</dbReference>
<accession>A0A4R2LD11</accession>
<proteinExistence type="inferred from homology"/>
<sequence>MLMDLIKARHSIRKYTNEQISREDLQTILKAGNFAPNAGGGQRSMVVAIHNKELAAHVGKMNMANFDRMHLAGNFVSKEQPSTIDDPSIKNGFYDAPTVICIFAQNNFMFKTADAFCMAENMILQATELGIASCIISRGYETFDNEEGRKRMKEWEVPEGYMCQCFVILGYIDGEQPHSKPRKPGRIKVIE</sequence>
<dbReference type="Pfam" id="PF00881">
    <property type="entry name" value="Nitroreductase"/>
    <property type="match status" value="1"/>
</dbReference>
<dbReference type="OrthoDB" id="9783470at2"/>
<evidence type="ECO:0000259" key="3">
    <source>
        <dbReference type="Pfam" id="PF00881"/>
    </source>
</evidence>
<comment type="similarity">
    <text evidence="1">Belongs to the nitroreductase family.</text>
</comment>